<accession>A0ABY1PTU2</accession>
<dbReference type="CDD" id="cd01285">
    <property type="entry name" value="nucleoside_deaminase"/>
    <property type="match status" value="1"/>
</dbReference>
<dbReference type="SUPFAM" id="SSF53927">
    <property type="entry name" value="Cytidine deaminase-like"/>
    <property type="match status" value="1"/>
</dbReference>
<dbReference type="InterPro" id="IPR002125">
    <property type="entry name" value="CMP_dCMP_dom"/>
</dbReference>
<protein>
    <submittedName>
        <fullName evidence="2">tRNA(Arg) A34 adenosine deaminase TadA</fullName>
    </submittedName>
</protein>
<dbReference type="Pfam" id="PF00383">
    <property type="entry name" value="dCMP_cyt_deam_1"/>
    <property type="match status" value="1"/>
</dbReference>
<dbReference type="RefSeq" id="WP_283440716.1">
    <property type="nucleotide sequence ID" value="NZ_FXUL01000001.1"/>
</dbReference>
<gene>
    <name evidence="2" type="ORF">SAMN06295970_101574</name>
</gene>
<dbReference type="PROSITE" id="PS51747">
    <property type="entry name" value="CYT_DCMP_DEAMINASES_2"/>
    <property type="match status" value="1"/>
</dbReference>
<reference evidence="2 3" key="1">
    <citation type="submission" date="2017-05" db="EMBL/GenBank/DDBJ databases">
        <authorList>
            <person name="Varghese N."/>
            <person name="Submissions S."/>
        </authorList>
    </citation>
    <scope>NUCLEOTIDE SEQUENCE [LARGE SCALE GENOMIC DNA]</scope>
    <source>
        <strain evidence="2 3">DSM 26001</strain>
    </source>
</reference>
<dbReference type="EMBL" id="FXUL01000001">
    <property type="protein sequence ID" value="SMP45837.1"/>
    <property type="molecule type" value="Genomic_DNA"/>
</dbReference>
<dbReference type="PANTHER" id="PTHR11079:SF202">
    <property type="entry name" value="TRNA-SPECIFIC ADENOSINE DEAMINASE"/>
    <property type="match status" value="1"/>
</dbReference>
<name>A0ABY1PTU2_9BURK</name>
<dbReference type="Proteomes" id="UP001158049">
    <property type="component" value="Unassembled WGS sequence"/>
</dbReference>
<proteinExistence type="predicted"/>
<evidence type="ECO:0000259" key="1">
    <source>
        <dbReference type="PROSITE" id="PS51747"/>
    </source>
</evidence>
<evidence type="ECO:0000313" key="3">
    <source>
        <dbReference type="Proteomes" id="UP001158049"/>
    </source>
</evidence>
<keyword evidence="3" id="KW-1185">Reference proteome</keyword>
<dbReference type="PANTHER" id="PTHR11079">
    <property type="entry name" value="CYTOSINE DEAMINASE FAMILY MEMBER"/>
    <property type="match status" value="1"/>
</dbReference>
<organism evidence="2 3">
    <name type="scientific">Noviherbaspirillum suwonense</name>
    <dbReference type="NCBI Taxonomy" id="1224511"/>
    <lineage>
        <taxon>Bacteria</taxon>
        <taxon>Pseudomonadati</taxon>
        <taxon>Pseudomonadota</taxon>
        <taxon>Betaproteobacteria</taxon>
        <taxon>Burkholderiales</taxon>
        <taxon>Oxalobacteraceae</taxon>
        <taxon>Noviherbaspirillum</taxon>
    </lineage>
</organism>
<dbReference type="InterPro" id="IPR016193">
    <property type="entry name" value="Cytidine_deaminase-like"/>
</dbReference>
<comment type="caution">
    <text evidence="2">The sequence shown here is derived from an EMBL/GenBank/DDBJ whole genome shotgun (WGS) entry which is preliminary data.</text>
</comment>
<feature type="domain" description="CMP/dCMP-type deaminase" evidence="1">
    <location>
        <begin position="10"/>
        <end position="134"/>
    </location>
</feature>
<dbReference type="Gene3D" id="3.40.140.10">
    <property type="entry name" value="Cytidine Deaminase, domain 2"/>
    <property type="match status" value="1"/>
</dbReference>
<evidence type="ECO:0000313" key="2">
    <source>
        <dbReference type="EMBL" id="SMP45837.1"/>
    </source>
</evidence>
<sequence length="168" mass="17898">MPQMPTSPGKSDLDLLRLALACAERAKAAGRHPFGAIVADEHGNVVAEAGNNSMPPEGDPTQHAERVVAALAAQRLPREALARCTLYTSAEPCAMCAGAIYWCNIGRVVYAMSEERLLELTGSHPDNPTLSLPCREVFASGQRATEVVGPVPEMEEEAAAPHLGFWGH</sequence>